<protein>
    <submittedName>
        <fullName evidence="2">Uncharacterized protein</fullName>
    </submittedName>
</protein>
<feature type="signal peptide" evidence="1">
    <location>
        <begin position="1"/>
        <end position="18"/>
    </location>
</feature>
<keyword evidence="3" id="KW-1185">Reference proteome</keyword>
<dbReference type="InterPro" id="IPR046525">
    <property type="entry name" value="DUF6702"/>
</dbReference>
<comment type="caution">
    <text evidence="2">The sequence shown here is derived from an EMBL/GenBank/DDBJ whole genome shotgun (WGS) entry which is preliminary data.</text>
</comment>
<dbReference type="Pfam" id="PF20420">
    <property type="entry name" value="DUF6702"/>
    <property type="match status" value="1"/>
</dbReference>
<gene>
    <name evidence="2" type="ORF">AWR36_003785</name>
</gene>
<dbReference type="EMBL" id="LRFG02000001">
    <property type="protein sequence ID" value="PCO06873.1"/>
    <property type="molecule type" value="Genomic_DNA"/>
</dbReference>
<dbReference type="Proteomes" id="UP000218427">
    <property type="component" value="Unassembled WGS sequence"/>
</dbReference>
<evidence type="ECO:0000313" key="2">
    <source>
        <dbReference type="EMBL" id="PCO06873.1"/>
    </source>
</evidence>
<feature type="chain" id="PRO_5047348080" evidence="1">
    <location>
        <begin position="19"/>
        <end position="161"/>
    </location>
</feature>
<evidence type="ECO:0000313" key="3">
    <source>
        <dbReference type="Proteomes" id="UP000218427"/>
    </source>
</evidence>
<evidence type="ECO:0000256" key="1">
    <source>
        <dbReference type="SAM" id="SignalP"/>
    </source>
</evidence>
<name>A0ABX4I533_9GAMM</name>
<organism evidence="2 3">
    <name type="scientific">Microbulbifer flavimaris</name>
    <dbReference type="NCBI Taxonomy" id="1781068"/>
    <lineage>
        <taxon>Bacteria</taxon>
        <taxon>Pseudomonadati</taxon>
        <taxon>Pseudomonadota</taxon>
        <taxon>Gammaproteobacteria</taxon>
        <taxon>Cellvibrionales</taxon>
        <taxon>Microbulbiferaceae</taxon>
        <taxon>Microbulbifer</taxon>
    </lineage>
</organism>
<keyword evidence="1" id="KW-0732">Signal</keyword>
<dbReference type="RefSeq" id="WP_067081201.1">
    <property type="nucleotide sequence ID" value="NZ_LRFG02000001.1"/>
</dbReference>
<accession>A0ABX4I533</accession>
<sequence>MRKLFVVLMLLVACTAQAHQMKSAITRVLFNDRTGNVEIMHRFYVHDAEHALSELVGEQVHLSEDRVAQEQFGRYVMAHFSMGLAKGEPLTLTAVGQEVDGKFIWVYQELPQPQNVTELWFAFDALQDRWPDQVNQINVEGLGPVRSLVFDRNDKWQALKF</sequence>
<proteinExistence type="predicted"/>
<reference evidence="2" key="1">
    <citation type="submission" date="2017-08" db="EMBL/GenBank/DDBJ databases">
        <title>Microbulbifer marisrubri sp. nov., a halophilic alphaproteobacterium isolated from marine sediment of the Yellow Sea, China.</title>
        <authorList>
            <person name="Zhang G."/>
            <person name="Xiong Q."/>
        </authorList>
    </citation>
    <scope>NUCLEOTIDE SEQUENCE [LARGE SCALE GENOMIC DNA]</scope>
    <source>
        <strain evidence="2">WRN-8</strain>
    </source>
</reference>